<dbReference type="EMBL" id="GGEC01004193">
    <property type="protein sequence ID" value="MBW84676.1"/>
    <property type="molecule type" value="Transcribed_RNA"/>
</dbReference>
<dbReference type="AlphaFoldDB" id="A0A2P2ITY1"/>
<organism evidence="1">
    <name type="scientific">Rhizophora mucronata</name>
    <name type="common">Asiatic mangrove</name>
    <dbReference type="NCBI Taxonomy" id="61149"/>
    <lineage>
        <taxon>Eukaryota</taxon>
        <taxon>Viridiplantae</taxon>
        <taxon>Streptophyta</taxon>
        <taxon>Embryophyta</taxon>
        <taxon>Tracheophyta</taxon>
        <taxon>Spermatophyta</taxon>
        <taxon>Magnoliopsida</taxon>
        <taxon>eudicotyledons</taxon>
        <taxon>Gunneridae</taxon>
        <taxon>Pentapetalae</taxon>
        <taxon>rosids</taxon>
        <taxon>fabids</taxon>
        <taxon>Malpighiales</taxon>
        <taxon>Rhizophoraceae</taxon>
        <taxon>Rhizophora</taxon>
    </lineage>
</organism>
<accession>A0A2P2ITY1</accession>
<reference evidence="1" key="1">
    <citation type="submission" date="2018-02" db="EMBL/GenBank/DDBJ databases">
        <title>Rhizophora mucronata_Transcriptome.</title>
        <authorList>
            <person name="Meera S.P."/>
            <person name="Sreeshan A."/>
            <person name="Augustine A."/>
        </authorList>
    </citation>
    <scope>NUCLEOTIDE SEQUENCE</scope>
    <source>
        <tissue evidence="1">Leaf</tissue>
    </source>
</reference>
<protein>
    <submittedName>
        <fullName evidence="1">Uncharacterized protein</fullName>
    </submittedName>
</protein>
<proteinExistence type="predicted"/>
<evidence type="ECO:0000313" key="1">
    <source>
        <dbReference type="EMBL" id="MBW84676.1"/>
    </source>
</evidence>
<name>A0A2P2ITY1_RHIMU</name>
<sequence length="19" mass="2489">MHYQWWNFHFSLFFVLSAK</sequence>